<name>A0ABQ4ME27_9BACL</name>
<gene>
    <name evidence="2" type="ORF">J42TS3_32710</name>
</gene>
<proteinExistence type="predicted"/>
<protein>
    <recommendedName>
        <fullName evidence="4">SWIM-type domain-containing protein</fullName>
    </recommendedName>
</protein>
<organism evidence="2 3">
    <name type="scientific">Paenibacillus vini</name>
    <dbReference type="NCBI Taxonomy" id="1476024"/>
    <lineage>
        <taxon>Bacteria</taxon>
        <taxon>Bacillati</taxon>
        <taxon>Bacillota</taxon>
        <taxon>Bacilli</taxon>
        <taxon>Bacillales</taxon>
        <taxon>Paenibacillaceae</taxon>
        <taxon>Paenibacillus</taxon>
    </lineage>
</organism>
<evidence type="ECO:0000256" key="1">
    <source>
        <dbReference type="SAM" id="MobiDB-lite"/>
    </source>
</evidence>
<dbReference type="EMBL" id="BOSL01000010">
    <property type="protein sequence ID" value="GIP54236.1"/>
    <property type="molecule type" value="Genomic_DNA"/>
</dbReference>
<feature type="region of interest" description="Disordered" evidence="1">
    <location>
        <begin position="200"/>
        <end position="222"/>
    </location>
</feature>
<dbReference type="RefSeq" id="WP_213655570.1">
    <property type="nucleotide sequence ID" value="NZ_BOSL01000010.1"/>
</dbReference>
<evidence type="ECO:0000313" key="3">
    <source>
        <dbReference type="Proteomes" id="UP000679992"/>
    </source>
</evidence>
<keyword evidence="3" id="KW-1185">Reference proteome</keyword>
<dbReference type="Proteomes" id="UP000679992">
    <property type="component" value="Unassembled WGS sequence"/>
</dbReference>
<sequence length="326" mass="32983">MSRTLAVPKNVHMEPVPGGLQIVLPVEMTEDRKRPRRASGTATQGNDEVPVCTVVLPAYSPGGLESRELLRQLESSPLVLAGLLEEGAGVLDALLPVQPPWRQPGVATQAGGAATAAGVGKAGSPEARPGSEAAAVAGPAACTCGAPGCGHAERAMVYGDAAWAADAGLRLALLGWTPETLAAAVLDRWAALQPLPDPEEALRQAAGGPEAASRGGAGDGPNIAEWLAEMAGQGRLHQPGPQFHDVKAALRELGSPAAAGEPAVPQAGRARTVEPASTSREPGPDSAPWAALLPGVSGAARGLSLVAGRVMERAAELAAAQQNKPR</sequence>
<reference evidence="2 3" key="1">
    <citation type="submission" date="2021-03" db="EMBL/GenBank/DDBJ databases">
        <title>Antimicrobial resistance genes in bacteria isolated from Japanese honey, and their potential for conferring macrolide and lincosamide resistance in the American foulbrood pathogen Paenibacillus larvae.</title>
        <authorList>
            <person name="Okamoto M."/>
            <person name="Kumagai M."/>
            <person name="Kanamori H."/>
            <person name="Takamatsu D."/>
        </authorList>
    </citation>
    <scope>NUCLEOTIDE SEQUENCE [LARGE SCALE GENOMIC DNA]</scope>
    <source>
        <strain evidence="2 3">J42TS3</strain>
    </source>
</reference>
<accession>A0ABQ4ME27</accession>
<evidence type="ECO:0008006" key="4">
    <source>
        <dbReference type="Google" id="ProtNLM"/>
    </source>
</evidence>
<evidence type="ECO:0000313" key="2">
    <source>
        <dbReference type="EMBL" id="GIP54236.1"/>
    </source>
</evidence>
<comment type="caution">
    <text evidence="2">The sequence shown here is derived from an EMBL/GenBank/DDBJ whole genome shotgun (WGS) entry which is preliminary data.</text>
</comment>
<feature type="region of interest" description="Disordered" evidence="1">
    <location>
        <begin position="258"/>
        <end position="288"/>
    </location>
</feature>